<dbReference type="InterPro" id="IPR012318">
    <property type="entry name" value="HTH_CRP"/>
</dbReference>
<keyword evidence="1" id="KW-0805">Transcription regulation</keyword>
<dbReference type="CDD" id="cd00038">
    <property type="entry name" value="CAP_ED"/>
    <property type="match status" value="1"/>
</dbReference>
<evidence type="ECO:0000256" key="1">
    <source>
        <dbReference type="ARBA" id="ARBA00023015"/>
    </source>
</evidence>
<feature type="region of interest" description="Disordered" evidence="4">
    <location>
        <begin position="1"/>
        <end position="23"/>
    </location>
</feature>
<gene>
    <name evidence="6" type="ORF">D9M09_06875</name>
</gene>
<proteinExistence type="predicted"/>
<dbReference type="Gene3D" id="2.60.120.10">
    <property type="entry name" value="Jelly Rolls"/>
    <property type="match status" value="1"/>
</dbReference>
<feature type="domain" description="HTH crp-type" evidence="5">
    <location>
        <begin position="166"/>
        <end position="232"/>
    </location>
</feature>
<dbReference type="PANTHER" id="PTHR24567:SF74">
    <property type="entry name" value="HTH-TYPE TRANSCRIPTIONAL REGULATOR ARCR"/>
    <property type="match status" value="1"/>
</dbReference>
<evidence type="ECO:0000313" key="6">
    <source>
        <dbReference type="EMBL" id="AYM75555.1"/>
    </source>
</evidence>
<evidence type="ECO:0000313" key="7">
    <source>
        <dbReference type="Proteomes" id="UP000279594"/>
    </source>
</evidence>
<dbReference type="InterPro" id="IPR036390">
    <property type="entry name" value="WH_DNA-bd_sf"/>
</dbReference>
<dbReference type="Proteomes" id="UP000279594">
    <property type="component" value="Chromosome"/>
</dbReference>
<sequence length="258" mass="27989">MPLTNASMTLSRDTGRSGLGSSVGAPDAGNRLLASLPEHDLRHLTALFDTVTVEVGEVLYEPGQPIGHIYFPRDCLISLLAVAEGRMTLEVGSVGREGVLGASVALGHELAQVRAVVQRSGMASRIARGDFCAEFAQLESLQRLLYRYTDTLLAQAIQIAVCSRFHVLEARLARSLLITRDRLQSEKFHLTHEFLAHTLGVRRVGVTKAASALQQQKLITYSRGNIEILDSAGLEAVSCRCYELVKDSGTIGMANVFV</sequence>
<keyword evidence="2" id="KW-0238">DNA-binding</keyword>
<name>A0A3G2E8Q9_9BURK</name>
<dbReference type="SUPFAM" id="SSF51206">
    <property type="entry name" value="cAMP-binding domain-like"/>
    <property type="match status" value="1"/>
</dbReference>
<dbReference type="SUPFAM" id="SSF46785">
    <property type="entry name" value="Winged helix' DNA-binding domain"/>
    <property type="match status" value="1"/>
</dbReference>
<dbReference type="SMART" id="SM00100">
    <property type="entry name" value="cNMP"/>
    <property type="match status" value="1"/>
</dbReference>
<evidence type="ECO:0000256" key="4">
    <source>
        <dbReference type="SAM" id="MobiDB-lite"/>
    </source>
</evidence>
<protein>
    <submittedName>
        <fullName evidence="6">Crp/Fnr family transcriptional regulator</fullName>
    </submittedName>
</protein>
<feature type="compositionally biased region" description="Polar residues" evidence="4">
    <location>
        <begin position="1"/>
        <end position="12"/>
    </location>
</feature>
<dbReference type="GO" id="GO:0003677">
    <property type="term" value="F:DNA binding"/>
    <property type="evidence" value="ECO:0007669"/>
    <property type="project" value="UniProtKB-KW"/>
</dbReference>
<evidence type="ECO:0000256" key="3">
    <source>
        <dbReference type="ARBA" id="ARBA00023163"/>
    </source>
</evidence>
<keyword evidence="7" id="KW-1185">Reference proteome</keyword>
<evidence type="ECO:0000259" key="5">
    <source>
        <dbReference type="PROSITE" id="PS51063"/>
    </source>
</evidence>
<dbReference type="EMBL" id="CP033019">
    <property type="protein sequence ID" value="AYM75555.1"/>
    <property type="molecule type" value="Genomic_DNA"/>
</dbReference>
<dbReference type="RefSeq" id="WP_121668907.1">
    <property type="nucleotide sequence ID" value="NZ_CP033019.1"/>
</dbReference>
<keyword evidence="3" id="KW-0804">Transcription</keyword>
<dbReference type="InterPro" id="IPR018490">
    <property type="entry name" value="cNMP-bd_dom_sf"/>
</dbReference>
<dbReference type="Gene3D" id="1.10.10.10">
    <property type="entry name" value="Winged helix-like DNA-binding domain superfamily/Winged helix DNA-binding domain"/>
    <property type="match status" value="1"/>
</dbReference>
<accession>A0A3G2E8Q9</accession>
<dbReference type="InterPro" id="IPR050397">
    <property type="entry name" value="Env_Response_Regulators"/>
</dbReference>
<reference evidence="6 7" key="1">
    <citation type="submission" date="2018-10" db="EMBL/GenBank/DDBJ databases">
        <title>Effects of UV and annual dynamics of microbial communities in freshwater RAS systems.</title>
        <authorList>
            <person name="Bekkelund A.K."/>
            <person name="Hansen B.R."/>
            <person name="Stokken H."/>
            <person name="Eriksen B.F."/>
            <person name="Kashulin N.A."/>
        </authorList>
    </citation>
    <scope>NUCLEOTIDE SEQUENCE [LARGE SCALE GENOMIC DNA]</scope>
    <source>
        <strain evidence="6 7">BHSEK</strain>
    </source>
</reference>
<organism evidence="6 7">
    <name type="scientific">Janthinobacterium agaricidamnosum</name>
    <dbReference type="NCBI Taxonomy" id="55508"/>
    <lineage>
        <taxon>Bacteria</taxon>
        <taxon>Pseudomonadati</taxon>
        <taxon>Pseudomonadota</taxon>
        <taxon>Betaproteobacteria</taxon>
        <taxon>Burkholderiales</taxon>
        <taxon>Oxalobacteraceae</taxon>
        <taxon>Janthinobacterium</taxon>
    </lineage>
</organism>
<dbReference type="AlphaFoldDB" id="A0A3G2E8Q9"/>
<dbReference type="InterPro" id="IPR014710">
    <property type="entry name" value="RmlC-like_jellyroll"/>
</dbReference>
<dbReference type="GO" id="GO:0005829">
    <property type="term" value="C:cytosol"/>
    <property type="evidence" value="ECO:0007669"/>
    <property type="project" value="TreeGrafter"/>
</dbReference>
<dbReference type="InterPro" id="IPR000595">
    <property type="entry name" value="cNMP-bd_dom"/>
</dbReference>
<dbReference type="InterPro" id="IPR036388">
    <property type="entry name" value="WH-like_DNA-bd_sf"/>
</dbReference>
<dbReference type="PROSITE" id="PS51063">
    <property type="entry name" value="HTH_CRP_2"/>
    <property type="match status" value="1"/>
</dbReference>
<dbReference type="PANTHER" id="PTHR24567">
    <property type="entry name" value="CRP FAMILY TRANSCRIPTIONAL REGULATORY PROTEIN"/>
    <property type="match status" value="1"/>
</dbReference>
<dbReference type="Pfam" id="PF13545">
    <property type="entry name" value="HTH_Crp_2"/>
    <property type="match status" value="1"/>
</dbReference>
<evidence type="ECO:0000256" key="2">
    <source>
        <dbReference type="ARBA" id="ARBA00023125"/>
    </source>
</evidence>
<dbReference type="GO" id="GO:0003700">
    <property type="term" value="F:DNA-binding transcription factor activity"/>
    <property type="evidence" value="ECO:0007669"/>
    <property type="project" value="TreeGrafter"/>
</dbReference>